<dbReference type="GO" id="GO:0005783">
    <property type="term" value="C:endoplasmic reticulum"/>
    <property type="evidence" value="ECO:0007669"/>
    <property type="project" value="TreeGrafter"/>
</dbReference>
<dbReference type="AlphaFoldDB" id="A0A8B7NXK9"/>
<dbReference type="KEGG" id="hazt:108675029"/>
<dbReference type="Pfam" id="PF04666">
    <property type="entry name" value="MGAT4_cons"/>
    <property type="match status" value="1"/>
</dbReference>
<feature type="domain" description="MGAT4 A/B/C C-terminal" evidence="5">
    <location>
        <begin position="339"/>
        <end position="471"/>
    </location>
</feature>
<evidence type="ECO:0000313" key="7">
    <source>
        <dbReference type="RefSeq" id="XP_018018503.1"/>
    </source>
</evidence>
<keyword evidence="2" id="KW-0328">Glycosyltransferase</keyword>
<dbReference type="PANTHER" id="PTHR12062:SF9">
    <property type="entry name" value="ALPHA-1,3-MANNOSYL-GLYCOPROTEIN 4-BETA-N-ACETYLGLUCOSAMINYLTRANSFERASE A, ISOFORM A"/>
    <property type="match status" value="1"/>
</dbReference>
<evidence type="ECO:0000256" key="2">
    <source>
        <dbReference type="ARBA" id="ARBA00022676"/>
    </source>
</evidence>
<evidence type="ECO:0000259" key="5">
    <source>
        <dbReference type="Pfam" id="PF23524"/>
    </source>
</evidence>
<dbReference type="GO" id="GO:0008375">
    <property type="term" value="F:acetylglucosaminyltransferase activity"/>
    <property type="evidence" value="ECO:0007669"/>
    <property type="project" value="TreeGrafter"/>
</dbReference>
<evidence type="ECO:0000256" key="3">
    <source>
        <dbReference type="ARBA" id="ARBA00022679"/>
    </source>
</evidence>
<dbReference type="Pfam" id="PF23524">
    <property type="entry name" value="MGAT4A_C"/>
    <property type="match status" value="1"/>
</dbReference>
<organism evidence="6 7">
    <name type="scientific">Hyalella azteca</name>
    <name type="common">Amphipod</name>
    <dbReference type="NCBI Taxonomy" id="294128"/>
    <lineage>
        <taxon>Eukaryota</taxon>
        <taxon>Metazoa</taxon>
        <taxon>Ecdysozoa</taxon>
        <taxon>Arthropoda</taxon>
        <taxon>Crustacea</taxon>
        <taxon>Multicrustacea</taxon>
        <taxon>Malacostraca</taxon>
        <taxon>Eumalacostraca</taxon>
        <taxon>Peracarida</taxon>
        <taxon>Amphipoda</taxon>
        <taxon>Senticaudata</taxon>
        <taxon>Talitrida</taxon>
        <taxon>Talitroidea</taxon>
        <taxon>Hyalellidae</taxon>
        <taxon>Hyalella</taxon>
    </lineage>
</organism>
<feature type="domain" description="MGAT4 conserved region" evidence="4">
    <location>
        <begin position="125"/>
        <end position="325"/>
    </location>
</feature>
<reference evidence="7" key="1">
    <citation type="submission" date="2025-08" db="UniProtKB">
        <authorList>
            <consortium name="RefSeq"/>
        </authorList>
    </citation>
    <scope>IDENTIFICATION</scope>
    <source>
        <tissue evidence="7">Whole organism</tissue>
    </source>
</reference>
<dbReference type="InterPro" id="IPR056576">
    <property type="entry name" value="MGAT4_A/B/C_C"/>
</dbReference>
<protein>
    <submittedName>
        <fullName evidence="7">Alpha-1,3-mannosyl-glycoprotein 4-beta-N-acetylglucosaminyltransferase B</fullName>
    </submittedName>
</protein>
<dbReference type="InterPro" id="IPR057279">
    <property type="entry name" value="MGAT4"/>
</dbReference>
<dbReference type="GO" id="GO:0006487">
    <property type="term" value="P:protein N-linked glycosylation"/>
    <property type="evidence" value="ECO:0007669"/>
    <property type="project" value="TreeGrafter"/>
</dbReference>
<dbReference type="GO" id="GO:0005793">
    <property type="term" value="C:endoplasmic reticulum-Golgi intermediate compartment"/>
    <property type="evidence" value="ECO:0007669"/>
    <property type="project" value="TreeGrafter"/>
</dbReference>
<dbReference type="OMA" id="ARDTHCT"/>
<comment type="pathway">
    <text evidence="1">Protein modification; protein glycosylation.</text>
</comment>
<sequence>MHYYGLINTTARDTHCTARDTHCTARDTHCTARDTHCTARDTHCTACDTHCTTVNNDHVSPTAENSSVVGNLSADARRLLYNVSSPGALQLPSIYSYLPHLLRDPHSTTPAFILSKRRTNEFVSDLDYVRQVASLVHRNLKEHVESGLVEVLSPPASFYPDFSTLKSTLGDPLERVRWRTKQNLDYAFLMMYAQTKGVFYLQLEDDVQTKPGYISTITSFALQKSAQNKDWFVLDFCQLGFIGKMFKCAELPSLVQFFLMFYNDKPVDWLLDYLVQTKSCNLDKDGDCKKAKEKLWIHYKPSLFQHIGTHSSLKGKVQKLKDKQFGKVELFKPHQNPPAVVTTSIKPYKSFTLEKAYRGESFFWGLLPQQGDELCFVFTEPVLITHYLFRSGNVEHPSDRFYKTTVEVLPEKSPAPGAVLYKASNTSGYLIVGMFDELGVAEGSVAAGVGRVKAVALRVQAESDNWAIISEIHLKTTPSR</sequence>
<evidence type="ECO:0000256" key="1">
    <source>
        <dbReference type="ARBA" id="ARBA00004922"/>
    </source>
</evidence>
<evidence type="ECO:0000259" key="4">
    <source>
        <dbReference type="Pfam" id="PF04666"/>
    </source>
</evidence>
<dbReference type="InterPro" id="IPR006759">
    <property type="entry name" value="Glyco_transf_54"/>
</dbReference>
<keyword evidence="3" id="KW-0808">Transferase</keyword>
<gene>
    <name evidence="7" type="primary">LOC108675029</name>
</gene>
<dbReference type="GO" id="GO:0005795">
    <property type="term" value="C:Golgi stack"/>
    <property type="evidence" value="ECO:0007669"/>
    <property type="project" value="TreeGrafter"/>
</dbReference>
<accession>A0A8B7NXK9</accession>
<proteinExistence type="predicted"/>
<name>A0A8B7NXK9_HYAAZ</name>
<dbReference type="GeneID" id="108675029"/>
<dbReference type="OrthoDB" id="2016523at2759"/>
<dbReference type="Proteomes" id="UP000694843">
    <property type="component" value="Unplaced"/>
</dbReference>
<evidence type="ECO:0000313" key="6">
    <source>
        <dbReference type="Proteomes" id="UP000694843"/>
    </source>
</evidence>
<dbReference type="RefSeq" id="XP_018018503.1">
    <property type="nucleotide sequence ID" value="XM_018163014.1"/>
</dbReference>
<keyword evidence="6" id="KW-1185">Reference proteome</keyword>
<dbReference type="PANTHER" id="PTHR12062">
    <property type="entry name" value="N-ACETYLGLUCOSAMINYLTRANSFERASE VI"/>
    <property type="match status" value="1"/>
</dbReference>